<evidence type="ECO:0000313" key="2">
    <source>
        <dbReference type="Proteomes" id="UP000294530"/>
    </source>
</evidence>
<keyword evidence="2" id="KW-1185">Reference proteome</keyword>
<organism evidence="1 2">
    <name type="scientific">Bremia lactucae</name>
    <name type="common">Lettuce downy mildew</name>
    <dbReference type="NCBI Taxonomy" id="4779"/>
    <lineage>
        <taxon>Eukaryota</taxon>
        <taxon>Sar</taxon>
        <taxon>Stramenopiles</taxon>
        <taxon>Oomycota</taxon>
        <taxon>Peronosporomycetes</taxon>
        <taxon>Peronosporales</taxon>
        <taxon>Peronosporaceae</taxon>
        <taxon>Bremia</taxon>
    </lineage>
</organism>
<reference evidence="1 2" key="1">
    <citation type="journal article" date="2021" name="Genome Biol.">
        <title>AFLAP: assembly-free linkage analysis pipeline using k-mers from genome sequencing data.</title>
        <authorList>
            <person name="Fletcher K."/>
            <person name="Zhang L."/>
            <person name="Gil J."/>
            <person name="Han R."/>
            <person name="Cavanaugh K."/>
            <person name="Michelmore R."/>
        </authorList>
    </citation>
    <scope>NUCLEOTIDE SEQUENCE [LARGE SCALE GENOMIC DNA]</scope>
    <source>
        <strain evidence="1 2">SF5</strain>
    </source>
</reference>
<dbReference type="KEGG" id="blac:94347832"/>
<dbReference type="Proteomes" id="UP000294530">
    <property type="component" value="Unassembled WGS sequence"/>
</dbReference>
<accession>A0A976IJ84</accession>
<evidence type="ECO:0000313" key="1">
    <source>
        <dbReference type="EMBL" id="TDH72772.1"/>
    </source>
</evidence>
<sequence length="108" mass="12091">MRPIHGIDLTLETHDIRLLDIYCAAFQNLSWSISINKRLTLYVKLKSRRIHQIVEQLMSMLHFAAKACLVSSRKASLLLRINPGADGRPGLSVDGLRKAQKVVGVQSV</sequence>
<protein>
    <submittedName>
        <fullName evidence="1">Uncharacterized protein</fullName>
    </submittedName>
</protein>
<dbReference type="EMBL" id="SHOA02000017">
    <property type="protein sequence ID" value="TDH72772.1"/>
    <property type="molecule type" value="Genomic_DNA"/>
</dbReference>
<dbReference type="GeneID" id="94347832"/>
<dbReference type="AlphaFoldDB" id="A0A976IJ84"/>
<name>A0A976IJ84_BRELC</name>
<gene>
    <name evidence="1" type="ORF">CCR75_004071</name>
</gene>
<comment type="caution">
    <text evidence="1">The sequence shown here is derived from an EMBL/GenBank/DDBJ whole genome shotgun (WGS) entry which is preliminary data.</text>
</comment>
<proteinExistence type="predicted"/>
<dbReference type="RefSeq" id="XP_067822271.1">
    <property type="nucleotide sequence ID" value="XM_067962161.1"/>
</dbReference>